<dbReference type="Pfam" id="PF08668">
    <property type="entry name" value="HDOD"/>
    <property type="match status" value="1"/>
</dbReference>
<reference evidence="2 3" key="1">
    <citation type="journal article" date="2016" name="Genome Announc.">
        <title>First Complete Genome Sequence of a Subdivision 6 Acidobacterium Strain.</title>
        <authorList>
            <person name="Huang S."/>
            <person name="Vieira S."/>
            <person name="Bunk B."/>
            <person name="Riedel T."/>
            <person name="Sproer C."/>
            <person name="Overmann J."/>
        </authorList>
    </citation>
    <scope>NUCLEOTIDE SEQUENCE [LARGE SCALE GENOMIC DNA]</scope>
    <source>
        <strain evidence="3">DSM 100886 HEG_-6_39</strain>
    </source>
</reference>
<organism evidence="2 3">
    <name type="scientific">Luteitalea pratensis</name>
    <dbReference type="NCBI Taxonomy" id="1855912"/>
    <lineage>
        <taxon>Bacteria</taxon>
        <taxon>Pseudomonadati</taxon>
        <taxon>Acidobacteriota</taxon>
        <taxon>Vicinamibacteria</taxon>
        <taxon>Vicinamibacterales</taxon>
        <taxon>Vicinamibacteraceae</taxon>
        <taxon>Luteitalea</taxon>
    </lineage>
</organism>
<protein>
    <submittedName>
        <fullName evidence="2">Chemotaxis protein</fullName>
    </submittedName>
</protein>
<evidence type="ECO:0000313" key="2">
    <source>
        <dbReference type="EMBL" id="AMY09929.1"/>
    </source>
</evidence>
<evidence type="ECO:0000313" key="3">
    <source>
        <dbReference type="Proteomes" id="UP000076079"/>
    </source>
</evidence>
<evidence type="ECO:0000259" key="1">
    <source>
        <dbReference type="PROSITE" id="PS51833"/>
    </source>
</evidence>
<dbReference type="OrthoDB" id="128366at2"/>
<keyword evidence="3" id="KW-1185">Reference proteome</keyword>
<dbReference type="RefSeq" id="WP_110171627.1">
    <property type="nucleotide sequence ID" value="NZ_CP015136.1"/>
</dbReference>
<sequence length="289" mass="31498">MVAPDPRSSSPLTRERLLRQADALEPLPATATRLVSLLCQSEWMLRDVEEVVRLDLALTARVLRFANSAWTAHLPAVSTVRDALMRIGVGTALSLAIAEGVRPRLLRPLPAFDLQPGRLWQHAVASALATEIVTRRARTPIPPETVTASLLHDVGKVVLDEAMDEATLSALRTAWTSGALSRIEAERQVLGMDHGELGGYIVRHWGLPERLAVAISHHHTPSATQSTICDVVHLSNGIAKLAGFGPLIAEIDGPIEGDVLVRLSFSPADLHTFCSELTERMRTGQERFH</sequence>
<dbReference type="PANTHER" id="PTHR33525">
    <property type="match status" value="1"/>
</dbReference>
<gene>
    <name evidence="2" type="ORF">LuPra_03156</name>
</gene>
<proteinExistence type="predicted"/>
<accession>A0A143PQ35</accession>
<dbReference type="Proteomes" id="UP000076079">
    <property type="component" value="Chromosome"/>
</dbReference>
<dbReference type="PANTHER" id="PTHR33525:SF3">
    <property type="entry name" value="RIBONUCLEASE Y"/>
    <property type="match status" value="1"/>
</dbReference>
<dbReference type="AlphaFoldDB" id="A0A143PQ35"/>
<dbReference type="KEGG" id="abac:LuPra_03156"/>
<dbReference type="InterPro" id="IPR013976">
    <property type="entry name" value="HDOD"/>
</dbReference>
<dbReference type="SUPFAM" id="SSF109604">
    <property type="entry name" value="HD-domain/PDEase-like"/>
    <property type="match status" value="1"/>
</dbReference>
<dbReference type="InterPro" id="IPR052340">
    <property type="entry name" value="RNase_Y/CdgJ"/>
</dbReference>
<dbReference type="EMBL" id="CP015136">
    <property type="protein sequence ID" value="AMY09929.1"/>
    <property type="molecule type" value="Genomic_DNA"/>
</dbReference>
<dbReference type="STRING" id="1855912.LuPra_03156"/>
<dbReference type="Gene3D" id="1.10.3210.10">
    <property type="entry name" value="Hypothetical protein af1432"/>
    <property type="match status" value="1"/>
</dbReference>
<name>A0A143PQ35_LUTPR</name>
<feature type="domain" description="HDOD" evidence="1">
    <location>
        <begin position="24"/>
        <end position="221"/>
    </location>
</feature>
<reference evidence="3" key="2">
    <citation type="submission" date="2016-04" db="EMBL/GenBank/DDBJ databases">
        <title>First Complete Genome Sequence of a Subdivision 6 Acidobacterium.</title>
        <authorList>
            <person name="Huang S."/>
            <person name="Vieira S."/>
            <person name="Bunk B."/>
            <person name="Riedel T."/>
            <person name="Sproeer C."/>
            <person name="Overmann J."/>
        </authorList>
    </citation>
    <scope>NUCLEOTIDE SEQUENCE [LARGE SCALE GENOMIC DNA]</scope>
    <source>
        <strain evidence="3">DSM 100886 HEG_-6_39</strain>
    </source>
</reference>
<dbReference type="PROSITE" id="PS51833">
    <property type="entry name" value="HDOD"/>
    <property type="match status" value="1"/>
</dbReference>